<proteinExistence type="predicted"/>
<sequence length="161" mass="17949">MALDSERIAQTDYVCGGGSRRSAAADICGSAIFKTNKQGVPYGFLRSSALMGHLRPERALPRVTTHDIISLSEIEPLDSSALQQENKEQNTKKRTLITQRSAGDTGRYQQWQRPSSPMCFVSQAPIRKVVFRPIDRALVLCSQRRGLVVKDIAEKRQLDTC</sequence>
<name>A0A0D8JWS5_COCIM</name>
<reference evidence="2" key="1">
    <citation type="journal article" date="2009" name="Genome Res.">
        <title>Comparative genomic analyses of the human fungal pathogens Coccidioides and their relatives.</title>
        <authorList>
            <person name="Sharpton T.J."/>
            <person name="Stajich J.E."/>
            <person name="Rounsley S.D."/>
            <person name="Gardner M.J."/>
            <person name="Wortman J.R."/>
            <person name="Jordar V.S."/>
            <person name="Maiti R."/>
            <person name="Kodira C.D."/>
            <person name="Neafsey D.E."/>
            <person name="Zeng Q."/>
            <person name="Hung C.-Y."/>
            <person name="McMahan C."/>
            <person name="Muszewska A."/>
            <person name="Grynberg M."/>
            <person name="Mandel M.A."/>
            <person name="Kellner E.M."/>
            <person name="Barker B.M."/>
            <person name="Galgiani J.N."/>
            <person name="Orbach M.J."/>
            <person name="Kirkland T.N."/>
            <person name="Cole G.T."/>
            <person name="Henn M.R."/>
            <person name="Birren B.W."/>
            <person name="Taylor J.W."/>
        </authorList>
    </citation>
    <scope>NUCLEOTIDE SEQUENCE [LARGE SCALE GENOMIC DNA]</scope>
    <source>
        <strain evidence="2">RS</strain>
    </source>
</reference>
<dbReference type="RefSeq" id="XP_012214020.1">
    <property type="nucleotide sequence ID" value="XM_012358597.1"/>
</dbReference>
<dbReference type="VEuPathDB" id="FungiDB:CIMG_12216"/>
<dbReference type="GeneID" id="24164040"/>
<organism evidence="1 2">
    <name type="scientific">Coccidioides immitis (strain RS)</name>
    <name type="common">Valley fever fungus</name>
    <dbReference type="NCBI Taxonomy" id="246410"/>
    <lineage>
        <taxon>Eukaryota</taxon>
        <taxon>Fungi</taxon>
        <taxon>Dikarya</taxon>
        <taxon>Ascomycota</taxon>
        <taxon>Pezizomycotina</taxon>
        <taxon>Eurotiomycetes</taxon>
        <taxon>Eurotiomycetidae</taxon>
        <taxon>Onygenales</taxon>
        <taxon>Onygenaceae</taxon>
        <taxon>Coccidioides</taxon>
    </lineage>
</organism>
<protein>
    <submittedName>
        <fullName evidence="1">Uncharacterized protein</fullName>
    </submittedName>
</protein>
<gene>
    <name evidence="1" type="ORF">CIMG_12216</name>
</gene>
<dbReference type="EMBL" id="GG704913">
    <property type="protein sequence ID" value="KJF60728.1"/>
    <property type="molecule type" value="Genomic_DNA"/>
</dbReference>
<dbReference type="AlphaFoldDB" id="A0A0D8JWS5"/>
<evidence type="ECO:0000313" key="1">
    <source>
        <dbReference type="EMBL" id="KJF60728.1"/>
    </source>
</evidence>
<keyword evidence="2" id="KW-1185">Reference proteome</keyword>
<accession>A0A0D8JWS5</accession>
<dbReference type="Proteomes" id="UP000001261">
    <property type="component" value="Unassembled WGS sequence"/>
</dbReference>
<reference evidence="2" key="2">
    <citation type="journal article" date="2010" name="Genome Res.">
        <title>Population genomic sequencing of Coccidioides fungi reveals recent hybridization and transposon control.</title>
        <authorList>
            <person name="Neafsey D.E."/>
            <person name="Barker B.M."/>
            <person name="Sharpton T.J."/>
            <person name="Stajich J.E."/>
            <person name="Park D.J."/>
            <person name="Whiston E."/>
            <person name="Hung C.-Y."/>
            <person name="McMahan C."/>
            <person name="White J."/>
            <person name="Sykes S."/>
            <person name="Heiman D."/>
            <person name="Young S."/>
            <person name="Zeng Q."/>
            <person name="Abouelleil A."/>
            <person name="Aftuck L."/>
            <person name="Bessette D."/>
            <person name="Brown A."/>
            <person name="FitzGerald M."/>
            <person name="Lui A."/>
            <person name="Macdonald J.P."/>
            <person name="Priest M."/>
            <person name="Orbach M.J."/>
            <person name="Galgiani J.N."/>
            <person name="Kirkland T.N."/>
            <person name="Cole G.T."/>
            <person name="Birren B.W."/>
            <person name="Henn M.R."/>
            <person name="Taylor J.W."/>
            <person name="Rounsley S.D."/>
        </authorList>
    </citation>
    <scope>GENOME REANNOTATION</scope>
    <source>
        <strain evidence="2">RS</strain>
    </source>
</reference>
<dbReference type="InParanoid" id="A0A0D8JWS5"/>
<evidence type="ECO:0000313" key="2">
    <source>
        <dbReference type="Proteomes" id="UP000001261"/>
    </source>
</evidence>
<dbReference type="KEGG" id="cim:CIMG_12216"/>